<reference evidence="1" key="1">
    <citation type="submission" date="2016-10" db="EMBL/GenBank/DDBJ databases">
        <authorList>
            <person name="Benchimol M."/>
            <person name="Almeida L.G."/>
            <person name="Vasconcelos A.T."/>
            <person name="Perreira-Neves A."/>
            <person name="Rosa I.A."/>
            <person name="Tasca T."/>
            <person name="Bogo M.R."/>
            <person name="de Souza W."/>
        </authorList>
    </citation>
    <scope>NUCLEOTIDE SEQUENCE [LARGE SCALE GENOMIC DNA]</scope>
    <source>
        <strain evidence="1">K</strain>
    </source>
</reference>
<dbReference type="GeneID" id="94838498"/>
<name>A0A1J4KCC8_9EUKA</name>
<evidence type="ECO:0000313" key="2">
    <source>
        <dbReference type="Proteomes" id="UP000179807"/>
    </source>
</evidence>
<dbReference type="VEuPathDB" id="TrichDB:TRFO_24523"/>
<gene>
    <name evidence="1" type="ORF">TRFO_24523</name>
</gene>
<dbReference type="EMBL" id="MLAK01000700">
    <property type="protein sequence ID" value="OHT07340.1"/>
    <property type="molecule type" value="Genomic_DNA"/>
</dbReference>
<dbReference type="RefSeq" id="XP_068360476.1">
    <property type="nucleotide sequence ID" value="XM_068503794.1"/>
</dbReference>
<evidence type="ECO:0000313" key="1">
    <source>
        <dbReference type="EMBL" id="OHT07340.1"/>
    </source>
</evidence>
<keyword evidence="2" id="KW-1185">Reference proteome</keyword>
<dbReference type="Gene3D" id="3.40.50.11350">
    <property type="match status" value="1"/>
</dbReference>
<accession>A0A1J4KCC8</accession>
<protein>
    <submittedName>
        <fullName evidence="1">Uncharacterized protein</fullName>
    </submittedName>
</protein>
<proteinExistence type="predicted"/>
<organism evidence="1 2">
    <name type="scientific">Tritrichomonas foetus</name>
    <dbReference type="NCBI Taxonomy" id="1144522"/>
    <lineage>
        <taxon>Eukaryota</taxon>
        <taxon>Metamonada</taxon>
        <taxon>Parabasalia</taxon>
        <taxon>Tritrichomonadida</taxon>
        <taxon>Tritrichomonadidae</taxon>
        <taxon>Tritrichomonas</taxon>
    </lineage>
</organism>
<dbReference type="Proteomes" id="UP000179807">
    <property type="component" value="Unassembled WGS sequence"/>
</dbReference>
<comment type="caution">
    <text evidence="1">The sequence shown here is derived from an EMBL/GenBank/DDBJ whole genome shotgun (WGS) entry which is preliminary data.</text>
</comment>
<sequence>MILIIIRLLLIHLFGYTAIKSAYYFHYLLLNENCFFVCQISHIVSISQNNSFWNSFMPIYSQGLRQCNHPKSEYSCQLQERVQQLLEMVSTETPNSERFKNHTNVIYFHTDGGLCNRILHFADAFFFALYSNRFLAFPEAKTGQMFAKRNQKIFEFPDLAMFSWKQSYSTHRSKFLSKNYAILNPDILLNEEKEDLKNPQIFPLFIYFSPIGFDAYQMFGLHMAHFLINFLCRIPTDHFDILPEVYKSMPPNLNLFGIHLRYHHDDFAFMTSIEEAMSIVLPFLQEYHQRKPSFFFISSDSQEIIDKIKTTFPTNSYSTNVPRKADLSYDTALDDILLLTLCKQRLSTHQSTFSFVPTARVGKRCYYFQRGIPCVLKFSKSYSGLILFFKHFYKGDTMMVNTLIRISKSNIQQVKTFYNHFVI</sequence>
<dbReference type="AlphaFoldDB" id="A0A1J4KCC8"/>